<organism evidence="13 14">
    <name type="scientific">Nelumbo nucifera</name>
    <name type="common">Sacred lotus</name>
    <dbReference type="NCBI Taxonomy" id="4432"/>
    <lineage>
        <taxon>Eukaryota</taxon>
        <taxon>Viridiplantae</taxon>
        <taxon>Streptophyta</taxon>
        <taxon>Embryophyta</taxon>
        <taxon>Tracheophyta</taxon>
        <taxon>Spermatophyta</taxon>
        <taxon>Magnoliopsida</taxon>
        <taxon>Proteales</taxon>
        <taxon>Nelumbonaceae</taxon>
        <taxon>Nelumbo</taxon>
    </lineage>
</organism>
<reference evidence="14" key="1">
    <citation type="submission" date="2025-08" db="UniProtKB">
        <authorList>
            <consortium name="RefSeq"/>
        </authorList>
    </citation>
    <scope>IDENTIFICATION</scope>
</reference>
<dbReference type="PANTHER" id="PTHR31650">
    <property type="entry name" value="O-ACYLTRANSFERASE (WSD1-LIKE) FAMILY PROTEIN"/>
    <property type="match status" value="1"/>
</dbReference>
<dbReference type="GO" id="GO:0047196">
    <property type="term" value="F:long-chain-alcohol O-fatty-acyltransferase activity"/>
    <property type="evidence" value="ECO:0007669"/>
    <property type="project" value="UniProtKB-EC"/>
</dbReference>
<comment type="pathway">
    <text evidence="4">Lipid metabolism.</text>
</comment>
<keyword evidence="13" id="KW-1185">Reference proteome</keyword>
<gene>
    <name evidence="14" type="primary">LOC104599408</name>
</gene>
<comment type="similarity">
    <text evidence="8">In the N-terminal section; belongs to the long-chain O-acyltransferase family.</text>
</comment>
<dbReference type="GO" id="GO:0008374">
    <property type="term" value="F:O-acyltransferase activity"/>
    <property type="evidence" value="ECO:0000318"/>
    <property type="project" value="GO_Central"/>
</dbReference>
<feature type="domain" description="O-acyltransferase WSD1 C-terminal" evidence="12">
    <location>
        <begin position="319"/>
        <end position="463"/>
    </location>
</feature>
<dbReference type="GO" id="GO:0004144">
    <property type="term" value="F:diacylglycerol O-acyltransferase activity"/>
    <property type="evidence" value="ECO:0007669"/>
    <property type="project" value="UniProtKB-EC"/>
</dbReference>
<evidence type="ECO:0000259" key="12">
    <source>
        <dbReference type="Pfam" id="PF06974"/>
    </source>
</evidence>
<dbReference type="KEGG" id="nnu:104599408"/>
<dbReference type="OMA" id="NIAIMSY"/>
<evidence type="ECO:0000256" key="9">
    <source>
        <dbReference type="ARBA" id="ARBA00047604"/>
    </source>
</evidence>
<dbReference type="GO" id="GO:0005886">
    <property type="term" value="C:plasma membrane"/>
    <property type="evidence" value="ECO:0000318"/>
    <property type="project" value="GO_Central"/>
</dbReference>
<protein>
    <submittedName>
        <fullName evidence="14">O-acyltransferase WSD1-like</fullName>
    </submittedName>
</protein>
<dbReference type="UniPathway" id="UPA00282"/>
<evidence type="ECO:0000259" key="11">
    <source>
        <dbReference type="Pfam" id="PF03007"/>
    </source>
</evidence>
<keyword evidence="6" id="KW-0256">Endoplasmic reticulum</keyword>
<dbReference type="InParanoid" id="A0A1U8A038"/>
<dbReference type="InterPro" id="IPR009721">
    <property type="entry name" value="O-acyltransferase_WSD1_C"/>
</dbReference>
<comment type="catalytic activity">
    <reaction evidence="10">
        <text>an acyl-CoA + a 1,2-diacyl-sn-glycerol = a triacyl-sn-glycerol + CoA</text>
        <dbReference type="Rhea" id="RHEA:10868"/>
        <dbReference type="ChEBI" id="CHEBI:17815"/>
        <dbReference type="ChEBI" id="CHEBI:57287"/>
        <dbReference type="ChEBI" id="CHEBI:58342"/>
        <dbReference type="ChEBI" id="CHEBI:64615"/>
        <dbReference type="EC" id="2.3.1.20"/>
    </reaction>
</comment>
<evidence type="ECO:0000256" key="8">
    <source>
        <dbReference type="ARBA" id="ARBA00024360"/>
    </source>
</evidence>
<dbReference type="InterPro" id="IPR045034">
    <property type="entry name" value="O-acyltransferase_WSD1-like"/>
</dbReference>
<evidence type="ECO:0000313" key="14">
    <source>
        <dbReference type="RefSeq" id="XP_010260232.1"/>
    </source>
</evidence>
<comment type="pathway">
    <text evidence="3">Glycerolipid metabolism; triacylglycerol biosynthesis.</text>
</comment>
<evidence type="ECO:0000256" key="1">
    <source>
        <dbReference type="ARBA" id="ARBA00004162"/>
    </source>
</evidence>
<dbReference type="RefSeq" id="XP_010260232.1">
    <property type="nucleotide sequence ID" value="XM_010261930.2"/>
</dbReference>
<dbReference type="InterPro" id="IPR004255">
    <property type="entry name" value="O-acyltransferase_WSD1_N"/>
</dbReference>
<dbReference type="PANTHER" id="PTHR31650:SF34">
    <property type="entry name" value="O-ACYLTRANSFERASE WSD1-LIKE ISOFORM X1"/>
    <property type="match status" value="1"/>
</dbReference>
<keyword evidence="5" id="KW-0808">Transferase</keyword>
<evidence type="ECO:0000256" key="5">
    <source>
        <dbReference type="ARBA" id="ARBA00022679"/>
    </source>
</evidence>
<accession>A0A1U8A038</accession>
<evidence type="ECO:0000256" key="4">
    <source>
        <dbReference type="ARBA" id="ARBA00005189"/>
    </source>
</evidence>
<name>A0A1U8A038_NELNU</name>
<dbReference type="Pfam" id="PF03007">
    <property type="entry name" value="WS_DGAT_cat"/>
    <property type="match status" value="1"/>
</dbReference>
<evidence type="ECO:0000256" key="3">
    <source>
        <dbReference type="ARBA" id="ARBA00004771"/>
    </source>
</evidence>
<evidence type="ECO:0000256" key="6">
    <source>
        <dbReference type="ARBA" id="ARBA00022824"/>
    </source>
</evidence>
<dbReference type="GO" id="GO:0005789">
    <property type="term" value="C:endoplasmic reticulum membrane"/>
    <property type="evidence" value="ECO:0007669"/>
    <property type="project" value="UniProtKB-SubCell"/>
</dbReference>
<dbReference type="Pfam" id="PF06974">
    <property type="entry name" value="WS_DGAT_C"/>
    <property type="match status" value="1"/>
</dbReference>
<sequence>MEFNKTPTVEEPEPVSPHAQYLNSSVLSICVLAVLESEVPIDDSQTTVLLEKMLLPINPRFSSIMVLDDHGVGHWKKVEVKLEDHVRVAVFPDGLPATTYDECFQEYMSKISMEMLPQSRPLWEIHLFKYPTSNAAGTVVLKFHHALGDGFSLMGALFSCTRRADDPSLPLTFPSSRPKPIPNNHGAGGLSILKKAHGFVSLLFNSASDFAWSLLKSSFLEDEQNPIRSGTAGVEFRPKTVSTVNLSLDRIGQIKEKIGGTINDVLCGVIFYGVRLYMYNSNRSSSHISSTALVLLNTRIINNIQSIQEMMKPDTKAPWGNYFAFLHVSIPILDADTTTPLDFVLKARQIVKRKRSSLAVYLNAKLLETTRKFRGPERAAQIIHSTLKNTSLAITNMVGPKEKVTLAGHPVSGLYFTVSGVPQSLTITAVSYMGTLRLGVEAEKDFIDNQQFKSCIEEAFRKIFEAALSA</sequence>
<comment type="catalytic activity">
    <reaction evidence="9">
        <text>a long chain fatty alcohol + a fatty acyl-CoA = a long-chain alcohol wax ester + CoA</text>
        <dbReference type="Rhea" id="RHEA:38443"/>
        <dbReference type="ChEBI" id="CHEBI:17135"/>
        <dbReference type="ChEBI" id="CHEBI:57287"/>
        <dbReference type="ChEBI" id="CHEBI:77636"/>
        <dbReference type="ChEBI" id="CHEBI:235323"/>
        <dbReference type="EC" id="2.3.1.75"/>
    </reaction>
</comment>
<keyword evidence="7" id="KW-0012">Acyltransferase</keyword>
<feature type="domain" description="O-acyltransferase WSD1-like N-terminal" evidence="11">
    <location>
        <begin position="60"/>
        <end position="265"/>
    </location>
</feature>
<dbReference type="eggNOG" id="ENOG502QSH5">
    <property type="taxonomic scope" value="Eukaryota"/>
</dbReference>
<evidence type="ECO:0000256" key="7">
    <source>
        <dbReference type="ARBA" id="ARBA00023315"/>
    </source>
</evidence>
<evidence type="ECO:0000256" key="2">
    <source>
        <dbReference type="ARBA" id="ARBA00004586"/>
    </source>
</evidence>
<comment type="subcellular location">
    <subcellularLocation>
        <location evidence="1">Cell membrane</location>
        <topology evidence="1">Single-pass membrane protein</topology>
    </subcellularLocation>
    <subcellularLocation>
        <location evidence="2">Endoplasmic reticulum membrane</location>
    </subcellularLocation>
</comment>
<proteinExistence type="inferred from homology"/>
<evidence type="ECO:0000313" key="13">
    <source>
        <dbReference type="Proteomes" id="UP000189703"/>
    </source>
</evidence>
<dbReference type="GO" id="GO:0019432">
    <property type="term" value="P:triglyceride biosynthetic process"/>
    <property type="evidence" value="ECO:0000318"/>
    <property type="project" value="GO_Central"/>
</dbReference>
<dbReference type="Proteomes" id="UP000189703">
    <property type="component" value="Unplaced"/>
</dbReference>
<dbReference type="OrthoDB" id="619536at2759"/>
<dbReference type="AlphaFoldDB" id="A0A1U8A038"/>
<dbReference type="GeneID" id="104599408"/>
<evidence type="ECO:0000256" key="10">
    <source>
        <dbReference type="ARBA" id="ARBA00048109"/>
    </source>
</evidence>